<dbReference type="InterPro" id="IPR001841">
    <property type="entry name" value="Znf_RING"/>
</dbReference>
<gene>
    <name evidence="10" type="ORF">MYAM1_001594</name>
</gene>
<dbReference type="SMART" id="SM00240">
    <property type="entry name" value="FHA"/>
    <property type="match status" value="1"/>
</dbReference>
<feature type="compositionally biased region" description="Polar residues" evidence="7">
    <location>
        <begin position="1"/>
        <end position="16"/>
    </location>
</feature>
<keyword evidence="1" id="KW-0808">Transferase</keyword>
<dbReference type="PROSITE" id="PS50006">
    <property type="entry name" value="FHA_DOMAIN"/>
    <property type="match status" value="1"/>
</dbReference>
<protein>
    <recommendedName>
        <fullName evidence="12">SMAD/FHA domain-containing protein</fullName>
    </recommendedName>
</protein>
<dbReference type="Gene3D" id="3.30.40.10">
    <property type="entry name" value="Zinc/RING finger domain, C3HC4 (zinc finger)"/>
    <property type="match status" value="1"/>
</dbReference>
<feature type="compositionally biased region" description="Polar residues" evidence="7">
    <location>
        <begin position="449"/>
        <end position="473"/>
    </location>
</feature>
<dbReference type="EMBL" id="CP119944">
    <property type="protein sequence ID" value="WFC98861.1"/>
    <property type="molecule type" value="Genomic_DNA"/>
</dbReference>
<keyword evidence="2" id="KW-0479">Metal-binding</keyword>
<feature type="compositionally biased region" description="Low complexity" evidence="7">
    <location>
        <begin position="32"/>
        <end position="47"/>
    </location>
</feature>
<dbReference type="Pfam" id="PF17123">
    <property type="entry name" value="zf-RING_11"/>
    <property type="match status" value="1"/>
</dbReference>
<evidence type="ECO:0000256" key="2">
    <source>
        <dbReference type="ARBA" id="ARBA00022723"/>
    </source>
</evidence>
<evidence type="ECO:0000256" key="1">
    <source>
        <dbReference type="ARBA" id="ARBA00022679"/>
    </source>
</evidence>
<feature type="compositionally biased region" description="Polar residues" evidence="7">
    <location>
        <begin position="77"/>
        <end position="92"/>
    </location>
</feature>
<keyword evidence="11" id="KW-1185">Reference proteome</keyword>
<keyword evidence="4" id="KW-0833">Ubl conjugation pathway</keyword>
<dbReference type="PANTHER" id="PTHR15067">
    <property type="entry name" value="E3 UBIQUITIN-PROTEIN LIGASE RNF8"/>
    <property type="match status" value="1"/>
</dbReference>
<dbReference type="GO" id="GO:0006511">
    <property type="term" value="P:ubiquitin-dependent protein catabolic process"/>
    <property type="evidence" value="ECO:0007669"/>
    <property type="project" value="TreeGrafter"/>
</dbReference>
<dbReference type="Gene3D" id="2.60.200.20">
    <property type="match status" value="1"/>
</dbReference>
<dbReference type="GO" id="GO:0008270">
    <property type="term" value="F:zinc ion binding"/>
    <property type="evidence" value="ECO:0007669"/>
    <property type="project" value="UniProtKB-KW"/>
</dbReference>
<feature type="region of interest" description="Disordered" evidence="7">
    <location>
        <begin position="1"/>
        <end position="94"/>
    </location>
</feature>
<dbReference type="SMART" id="SM00184">
    <property type="entry name" value="RING"/>
    <property type="match status" value="1"/>
</dbReference>
<evidence type="ECO:0000256" key="7">
    <source>
        <dbReference type="SAM" id="MobiDB-lite"/>
    </source>
</evidence>
<feature type="compositionally biased region" description="Low complexity" evidence="7">
    <location>
        <begin position="67"/>
        <end position="76"/>
    </location>
</feature>
<dbReference type="AlphaFoldDB" id="A0AAJ6CIH3"/>
<dbReference type="PANTHER" id="PTHR15067:SF7">
    <property type="entry name" value="E3 UBIQUITIN-PROTEIN LIGASE DMA1-RELATED"/>
    <property type="match status" value="1"/>
</dbReference>
<dbReference type="PROSITE" id="PS50089">
    <property type="entry name" value="ZF_RING_2"/>
    <property type="match status" value="1"/>
</dbReference>
<dbReference type="SUPFAM" id="SSF49879">
    <property type="entry name" value="SMAD/FHA domain"/>
    <property type="match status" value="1"/>
</dbReference>
<feature type="region of interest" description="Disordered" evidence="7">
    <location>
        <begin position="131"/>
        <end position="152"/>
    </location>
</feature>
<dbReference type="Proteomes" id="UP001219567">
    <property type="component" value="Chromosome 2"/>
</dbReference>
<reference evidence="10 11" key="1">
    <citation type="submission" date="2023-03" db="EMBL/GenBank/DDBJ databases">
        <title>Mating type loci evolution in Malassezia.</title>
        <authorList>
            <person name="Coelho M.A."/>
        </authorList>
    </citation>
    <scope>NUCLEOTIDE SEQUENCE [LARGE SCALE GENOMIC DNA]</scope>
    <source>
        <strain evidence="10 11">CBS 9725</strain>
    </source>
</reference>
<dbReference type="SUPFAM" id="SSF57850">
    <property type="entry name" value="RING/U-box"/>
    <property type="match status" value="1"/>
</dbReference>
<dbReference type="GO" id="GO:0000151">
    <property type="term" value="C:ubiquitin ligase complex"/>
    <property type="evidence" value="ECO:0007669"/>
    <property type="project" value="TreeGrafter"/>
</dbReference>
<dbReference type="InterPro" id="IPR000253">
    <property type="entry name" value="FHA_dom"/>
</dbReference>
<evidence type="ECO:0000256" key="3">
    <source>
        <dbReference type="ARBA" id="ARBA00022771"/>
    </source>
</evidence>
<evidence type="ECO:0000259" key="9">
    <source>
        <dbReference type="PROSITE" id="PS50089"/>
    </source>
</evidence>
<dbReference type="InterPro" id="IPR013083">
    <property type="entry name" value="Znf_RING/FYVE/PHD"/>
</dbReference>
<accession>A0AAJ6CIH3</accession>
<evidence type="ECO:0008006" key="12">
    <source>
        <dbReference type="Google" id="ProtNLM"/>
    </source>
</evidence>
<feature type="domain" description="FHA" evidence="8">
    <location>
        <begin position="127"/>
        <end position="225"/>
    </location>
</feature>
<feature type="region of interest" description="Disordered" evidence="7">
    <location>
        <begin position="426"/>
        <end position="473"/>
    </location>
</feature>
<dbReference type="GO" id="GO:0005829">
    <property type="term" value="C:cytosol"/>
    <property type="evidence" value="ECO:0007669"/>
    <property type="project" value="TreeGrafter"/>
</dbReference>
<evidence type="ECO:0000256" key="6">
    <source>
        <dbReference type="PROSITE-ProRule" id="PRU00175"/>
    </source>
</evidence>
<evidence type="ECO:0000256" key="5">
    <source>
        <dbReference type="ARBA" id="ARBA00022833"/>
    </source>
</evidence>
<feature type="domain" description="RING-type" evidence="9">
    <location>
        <begin position="353"/>
        <end position="397"/>
    </location>
</feature>
<dbReference type="InterPro" id="IPR008984">
    <property type="entry name" value="SMAD_FHA_dom_sf"/>
</dbReference>
<dbReference type="GO" id="GO:0032153">
    <property type="term" value="C:cell division site"/>
    <property type="evidence" value="ECO:0007669"/>
    <property type="project" value="TreeGrafter"/>
</dbReference>
<evidence type="ECO:0000313" key="11">
    <source>
        <dbReference type="Proteomes" id="UP001219567"/>
    </source>
</evidence>
<evidence type="ECO:0000256" key="4">
    <source>
        <dbReference type="ARBA" id="ARBA00022786"/>
    </source>
</evidence>
<name>A0AAJ6CIH3_9BASI</name>
<dbReference type="GO" id="GO:0016567">
    <property type="term" value="P:protein ubiquitination"/>
    <property type="evidence" value="ECO:0007669"/>
    <property type="project" value="TreeGrafter"/>
</dbReference>
<dbReference type="GO" id="GO:0061630">
    <property type="term" value="F:ubiquitin protein ligase activity"/>
    <property type="evidence" value="ECO:0007669"/>
    <property type="project" value="TreeGrafter"/>
</dbReference>
<organism evidence="10 11">
    <name type="scientific">Malassezia yamatoensis</name>
    <dbReference type="NCBI Taxonomy" id="253288"/>
    <lineage>
        <taxon>Eukaryota</taxon>
        <taxon>Fungi</taxon>
        <taxon>Dikarya</taxon>
        <taxon>Basidiomycota</taxon>
        <taxon>Ustilaginomycotina</taxon>
        <taxon>Malasseziomycetes</taxon>
        <taxon>Malasseziales</taxon>
        <taxon>Malasseziaceae</taxon>
        <taxon>Malassezia</taxon>
    </lineage>
</organism>
<dbReference type="Pfam" id="PF00498">
    <property type="entry name" value="FHA"/>
    <property type="match status" value="1"/>
</dbReference>
<keyword evidence="3 6" id="KW-0863">Zinc-finger</keyword>
<sequence>MQSLHEQSISMPTSHPRNMPRRASEGQSSTSTATRGARLAPLRAAAASVFGPNRSTNSSDSVPTPPLSGTSPSPSTMNQPAGTDSSPLTSAPTGDAHRLRLVPFLDMTRSLLFVPTVIELRENGHEVQLGRFSERRRGNTSEDADNTNQTTEVNIPSAEPSAIAMSDIHAARASAAIAKRQQTRLTFKSKVVSRLHAEIWCEAGGKVFIRDTKSSSGTFLNHVRLSPPGVLSRAFPLKDGDVLQLGIDYQGGAQELYRCIKLRIELDHNNQLQPTAYGISMLRQLQSIQGESLPEHQAESQSVSNPQPAELPDLLFTAKNLDQPANMPASENLLGTTPSLAPRQVSRAALAECCICLYKIKVCQALFIAPCSHMFHYKCIRNILSLHHPGFSCPLCRMFVNLDDDVEIDDDDDIEDARVVASSLQNVNPVGDSELHPTPQDEPTDEQYETTSDMYSAAGSPTNMSTIDPQPNIRSLDAIVEQDGGA</sequence>
<proteinExistence type="predicted"/>
<evidence type="ECO:0000259" key="8">
    <source>
        <dbReference type="PROSITE" id="PS50006"/>
    </source>
</evidence>
<keyword evidence="5" id="KW-0862">Zinc</keyword>
<evidence type="ECO:0000313" key="10">
    <source>
        <dbReference type="EMBL" id="WFC98861.1"/>
    </source>
</evidence>